<dbReference type="EMBL" id="JAAMPC010000016">
    <property type="protein sequence ID" value="KAG2252148.1"/>
    <property type="molecule type" value="Genomic_DNA"/>
</dbReference>
<organism evidence="2 3">
    <name type="scientific">Brassica carinata</name>
    <name type="common">Ethiopian mustard</name>
    <name type="synonym">Abyssinian cabbage</name>
    <dbReference type="NCBI Taxonomy" id="52824"/>
    <lineage>
        <taxon>Eukaryota</taxon>
        <taxon>Viridiplantae</taxon>
        <taxon>Streptophyta</taxon>
        <taxon>Embryophyta</taxon>
        <taxon>Tracheophyta</taxon>
        <taxon>Spermatophyta</taxon>
        <taxon>Magnoliopsida</taxon>
        <taxon>eudicotyledons</taxon>
        <taxon>Gunneridae</taxon>
        <taxon>Pentapetalae</taxon>
        <taxon>rosids</taxon>
        <taxon>malvids</taxon>
        <taxon>Brassicales</taxon>
        <taxon>Brassicaceae</taxon>
        <taxon>Brassiceae</taxon>
        <taxon>Brassica</taxon>
    </lineage>
</organism>
<dbReference type="AlphaFoldDB" id="A0A8X7PJL6"/>
<comment type="caution">
    <text evidence="2">The sequence shown here is derived from an EMBL/GenBank/DDBJ whole genome shotgun (WGS) entry which is preliminary data.</text>
</comment>
<reference evidence="2 3" key="1">
    <citation type="submission" date="2020-02" db="EMBL/GenBank/DDBJ databases">
        <authorList>
            <person name="Ma Q."/>
            <person name="Huang Y."/>
            <person name="Song X."/>
            <person name="Pei D."/>
        </authorList>
    </citation>
    <scope>NUCLEOTIDE SEQUENCE [LARGE SCALE GENOMIC DNA]</scope>
    <source>
        <strain evidence="2">Sxm20200214</strain>
        <tissue evidence="2">Leaf</tissue>
    </source>
</reference>
<gene>
    <name evidence="2" type="ORF">Bca52824_082284</name>
</gene>
<proteinExistence type="predicted"/>
<name>A0A8X7PJL6_BRACI</name>
<evidence type="ECO:0000313" key="2">
    <source>
        <dbReference type="EMBL" id="KAG2252148.1"/>
    </source>
</evidence>
<accession>A0A8X7PJL6</accession>
<dbReference type="Proteomes" id="UP000886595">
    <property type="component" value="Unassembled WGS sequence"/>
</dbReference>
<protein>
    <submittedName>
        <fullName evidence="2">Uncharacterized protein</fullName>
    </submittedName>
</protein>
<sequence length="121" mass="13452">MCELGPVLFPKFDWALTGKCASYSTNDGTSFLDFPVPKTYGVAHHQTSLGFLLHLRNKLSIPQTVLDREVHTGSARASEEANPEEGRPIGRDGGNWTVHRQPRPPPPRPLLLLYPGNRHQS</sequence>
<evidence type="ECO:0000313" key="3">
    <source>
        <dbReference type="Proteomes" id="UP000886595"/>
    </source>
</evidence>
<evidence type="ECO:0000256" key="1">
    <source>
        <dbReference type="SAM" id="MobiDB-lite"/>
    </source>
</evidence>
<feature type="region of interest" description="Disordered" evidence="1">
    <location>
        <begin position="70"/>
        <end position="121"/>
    </location>
</feature>
<keyword evidence="3" id="KW-1185">Reference proteome</keyword>